<name>A0A2L0F6Y0_SORCE</name>
<organism evidence="1 2">
    <name type="scientific">Sorangium cellulosum</name>
    <name type="common">Polyangium cellulosum</name>
    <dbReference type="NCBI Taxonomy" id="56"/>
    <lineage>
        <taxon>Bacteria</taxon>
        <taxon>Pseudomonadati</taxon>
        <taxon>Myxococcota</taxon>
        <taxon>Polyangia</taxon>
        <taxon>Polyangiales</taxon>
        <taxon>Polyangiaceae</taxon>
        <taxon>Sorangium</taxon>
    </lineage>
</organism>
<reference evidence="1 2" key="1">
    <citation type="submission" date="2015-09" db="EMBL/GenBank/DDBJ databases">
        <title>Sorangium comparison.</title>
        <authorList>
            <person name="Zaburannyi N."/>
            <person name="Bunk B."/>
            <person name="Overmann J."/>
            <person name="Mueller R."/>
        </authorList>
    </citation>
    <scope>NUCLEOTIDE SEQUENCE [LARGE SCALE GENOMIC DNA]</scope>
    <source>
        <strain evidence="1 2">So ce26</strain>
    </source>
</reference>
<dbReference type="EMBL" id="CP012673">
    <property type="protein sequence ID" value="AUX47199.1"/>
    <property type="molecule type" value="Genomic_DNA"/>
</dbReference>
<dbReference type="Proteomes" id="UP000238348">
    <property type="component" value="Chromosome"/>
</dbReference>
<evidence type="ECO:0000313" key="2">
    <source>
        <dbReference type="Proteomes" id="UP000238348"/>
    </source>
</evidence>
<protein>
    <submittedName>
        <fullName evidence="1">Uncharacterized protein</fullName>
    </submittedName>
</protein>
<accession>A0A2L0F6Y0</accession>
<gene>
    <name evidence="1" type="ORF">SOCE26_087110</name>
</gene>
<evidence type="ECO:0000313" key="1">
    <source>
        <dbReference type="EMBL" id="AUX47199.1"/>
    </source>
</evidence>
<proteinExistence type="predicted"/>
<dbReference type="AlphaFoldDB" id="A0A2L0F6Y0"/>
<sequence length="189" mass="21134">MLPLFPQGISLLATSDYVFIGARAAAHREPSRAALGCGPSSTVDAAVWYGRRMSEERGRQKLQALSKALQEKIAPSGSALLNRQGLKMIERLARDLTGENAMPGLRVWRDSAGKFRLQRPPRNAEIVVEWQRDIGAMVMTAEKHGEPRTLVRYVYDQAEDHFRRMEGEGELYDDLADALVEHLYPEGKG</sequence>